<gene>
    <name evidence="2" type="ORF">J2S72_000531</name>
</gene>
<evidence type="ECO:0000313" key="3">
    <source>
        <dbReference type="Proteomes" id="UP001236559"/>
    </source>
</evidence>
<evidence type="ECO:0000313" key="2">
    <source>
        <dbReference type="EMBL" id="MDQ0274523.1"/>
    </source>
</evidence>
<dbReference type="InterPro" id="IPR024301">
    <property type="entry name" value="Amidase_6"/>
</dbReference>
<comment type="caution">
    <text evidence="2">The sequence shown here is derived from an EMBL/GenBank/DDBJ whole genome shotgun (WGS) entry which is preliminary data.</text>
</comment>
<organism evidence="2 3">
    <name type="scientific">Peptoniphilus koenoeneniae</name>
    <dbReference type="NCBI Taxonomy" id="507751"/>
    <lineage>
        <taxon>Bacteria</taxon>
        <taxon>Bacillati</taxon>
        <taxon>Bacillota</taxon>
        <taxon>Tissierellia</taxon>
        <taxon>Tissierellales</taxon>
        <taxon>Peptoniphilaceae</taxon>
        <taxon>Peptoniphilus</taxon>
    </lineage>
</organism>
<protein>
    <recommendedName>
        <fullName evidence="1">Putative amidase domain-containing protein</fullName>
    </recommendedName>
</protein>
<accession>A0ABU0ATH9</accession>
<name>A0ABU0ATH9_9FIRM</name>
<reference evidence="2 3" key="1">
    <citation type="submission" date="2023-07" db="EMBL/GenBank/DDBJ databases">
        <title>Genomic Encyclopedia of Type Strains, Phase IV (KMG-IV): sequencing the most valuable type-strain genomes for metagenomic binning, comparative biology and taxonomic classification.</title>
        <authorList>
            <person name="Goeker M."/>
        </authorList>
    </citation>
    <scope>NUCLEOTIDE SEQUENCE [LARGE SCALE GENOMIC DNA]</scope>
    <source>
        <strain evidence="2 3">DSM 22616</strain>
    </source>
</reference>
<dbReference type="RefSeq" id="WP_307494935.1">
    <property type="nucleotide sequence ID" value="NZ_JAUSTN010000002.1"/>
</dbReference>
<sequence length="330" mass="38821">MKFIKFIFKTIIRLIFLIFLIFLILNAGRFLQRGNLNFLHIGKENHKVLKDLKEPLEKYLKENYKAYYDLKNIKIKKIKEEDGGISFTGNFKMTLNKKPEDLPFFKALEDSKIKDPQFLKYKKYLLSLANKNYNKNQETSINFFLPYGKNKVEDLKLKKNKDYLPITNLKIDDDILYKRGQRAVKSFAYFKKPVFNLDKSVKYCRENWNREPQYQNDCANFVSQCLVAGGLKENEDFKPQHINYISTGYGREKTGLVKYLEKNNIHGLIKNRSLAVEGSVVYWNNFSHVGLITYNDTILIKYSAHTLAKLNEIIPEKLDVKFYSPIIKSN</sequence>
<proteinExistence type="predicted"/>
<feature type="domain" description="Putative amidase" evidence="1">
    <location>
        <begin position="212"/>
        <end position="236"/>
    </location>
</feature>
<keyword evidence="3" id="KW-1185">Reference proteome</keyword>
<dbReference type="Proteomes" id="UP001236559">
    <property type="component" value="Unassembled WGS sequence"/>
</dbReference>
<evidence type="ECO:0000259" key="1">
    <source>
        <dbReference type="Pfam" id="PF12671"/>
    </source>
</evidence>
<dbReference type="EMBL" id="JAUSTN010000002">
    <property type="protein sequence ID" value="MDQ0274523.1"/>
    <property type="molecule type" value="Genomic_DNA"/>
</dbReference>
<dbReference type="Pfam" id="PF12671">
    <property type="entry name" value="Amidase_6"/>
    <property type="match status" value="1"/>
</dbReference>